<keyword evidence="2" id="KW-0560">Oxidoreductase</keyword>
<dbReference type="OrthoDB" id="9803333at2"/>
<name>A0A2P8HED7_9BACI</name>
<protein>
    <submittedName>
        <fullName evidence="3">3-oxoacyl-[acyl-carrier protein] reductase</fullName>
    </submittedName>
</protein>
<dbReference type="Pfam" id="PF13561">
    <property type="entry name" value="adh_short_C2"/>
    <property type="match status" value="1"/>
</dbReference>
<dbReference type="FunFam" id="3.40.50.720:FF:000173">
    <property type="entry name" value="3-oxoacyl-[acyl-carrier protein] reductase"/>
    <property type="match status" value="1"/>
</dbReference>
<dbReference type="InterPro" id="IPR002347">
    <property type="entry name" value="SDR_fam"/>
</dbReference>
<dbReference type="InterPro" id="IPR050259">
    <property type="entry name" value="SDR"/>
</dbReference>
<dbReference type="AlphaFoldDB" id="A0A2P8HED7"/>
<organism evidence="3 4">
    <name type="scientific">Salsuginibacillus halophilus</name>
    <dbReference type="NCBI Taxonomy" id="517424"/>
    <lineage>
        <taxon>Bacteria</taxon>
        <taxon>Bacillati</taxon>
        <taxon>Bacillota</taxon>
        <taxon>Bacilli</taxon>
        <taxon>Bacillales</taxon>
        <taxon>Bacillaceae</taxon>
        <taxon>Salsuginibacillus</taxon>
    </lineage>
</organism>
<dbReference type="PRINTS" id="PR00080">
    <property type="entry name" value="SDRFAMILY"/>
</dbReference>
<dbReference type="EMBL" id="PYAV01000008">
    <property type="protein sequence ID" value="PSL44573.1"/>
    <property type="molecule type" value="Genomic_DNA"/>
</dbReference>
<accession>A0A2P8HED7</accession>
<dbReference type="PANTHER" id="PTHR42879:SF2">
    <property type="entry name" value="3-OXOACYL-[ACYL-CARRIER-PROTEIN] REDUCTASE FABG"/>
    <property type="match status" value="1"/>
</dbReference>
<evidence type="ECO:0000313" key="4">
    <source>
        <dbReference type="Proteomes" id="UP000242310"/>
    </source>
</evidence>
<dbReference type="CDD" id="cd05233">
    <property type="entry name" value="SDR_c"/>
    <property type="match status" value="1"/>
</dbReference>
<dbReference type="GO" id="GO:0016491">
    <property type="term" value="F:oxidoreductase activity"/>
    <property type="evidence" value="ECO:0007669"/>
    <property type="project" value="UniProtKB-KW"/>
</dbReference>
<evidence type="ECO:0000256" key="2">
    <source>
        <dbReference type="ARBA" id="ARBA00023002"/>
    </source>
</evidence>
<dbReference type="Gene3D" id="3.40.50.720">
    <property type="entry name" value="NAD(P)-binding Rossmann-like Domain"/>
    <property type="match status" value="1"/>
</dbReference>
<dbReference type="PRINTS" id="PR00081">
    <property type="entry name" value="GDHRDH"/>
</dbReference>
<reference evidence="3 4" key="1">
    <citation type="submission" date="2018-03" db="EMBL/GenBank/DDBJ databases">
        <title>Genomic Encyclopedia of Type Strains, Phase III (KMG-III): the genomes of soil and plant-associated and newly described type strains.</title>
        <authorList>
            <person name="Whitman W."/>
        </authorList>
    </citation>
    <scope>NUCLEOTIDE SEQUENCE [LARGE SCALE GENOMIC DNA]</scope>
    <source>
        <strain evidence="3 4">CGMCC 1.07653</strain>
    </source>
</reference>
<comment type="caution">
    <text evidence="3">The sequence shown here is derived from an EMBL/GenBank/DDBJ whole genome shotgun (WGS) entry which is preliminary data.</text>
</comment>
<proteinExistence type="inferred from homology"/>
<dbReference type="InterPro" id="IPR036291">
    <property type="entry name" value="NAD(P)-bd_dom_sf"/>
</dbReference>
<gene>
    <name evidence="3" type="ORF">B0H94_108186</name>
</gene>
<sequence>MRHVFVTAGSKGLGRKVTEAFLAAGDCVTVTYRNDRQSYLNLCEAHSDTCDRLFAVQGDLTKSEDIQRMMQQATSTFGSVEVLVNNAGPYIFERKKLYDYTPGEWEAMVSGNLSAMFYLLQEVLPEMRRQKYGRIVSYGFQEAANAPGWLYRSAFAAAKSGLASLTKTVALEEAEHGITMNMVCPGEITSEFKESTVAEVKQIEAPEVPVGRPGSGGDIARAVAFLCDSSSDFITGSVLEVTGGADVLHKRRN</sequence>
<keyword evidence="4" id="KW-1185">Reference proteome</keyword>
<dbReference type="Proteomes" id="UP000242310">
    <property type="component" value="Unassembled WGS sequence"/>
</dbReference>
<dbReference type="SUPFAM" id="SSF51735">
    <property type="entry name" value="NAD(P)-binding Rossmann-fold domains"/>
    <property type="match status" value="1"/>
</dbReference>
<comment type="similarity">
    <text evidence="1">Belongs to the short-chain dehydrogenases/reductases (SDR) family.</text>
</comment>
<dbReference type="PANTHER" id="PTHR42879">
    <property type="entry name" value="3-OXOACYL-(ACYL-CARRIER-PROTEIN) REDUCTASE"/>
    <property type="match status" value="1"/>
</dbReference>
<dbReference type="RefSeq" id="WP_106589041.1">
    <property type="nucleotide sequence ID" value="NZ_PYAV01000008.1"/>
</dbReference>
<evidence type="ECO:0000256" key="1">
    <source>
        <dbReference type="ARBA" id="ARBA00006484"/>
    </source>
</evidence>
<evidence type="ECO:0000313" key="3">
    <source>
        <dbReference type="EMBL" id="PSL44573.1"/>
    </source>
</evidence>